<dbReference type="PANTHER" id="PTHR19375">
    <property type="entry name" value="HEAT SHOCK PROTEIN 70KDA"/>
    <property type="match status" value="1"/>
</dbReference>
<protein>
    <recommendedName>
        <fullName evidence="7">Heat shock protein 70</fullName>
    </recommendedName>
</protein>
<feature type="coiled-coil region" evidence="3">
    <location>
        <begin position="2440"/>
        <end position="2471"/>
    </location>
</feature>
<dbReference type="SUPFAM" id="SSF100934">
    <property type="entry name" value="Heat shock protein 70kD (HSP70), C-terminal subdomain"/>
    <property type="match status" value="5"/>
</dbReference>
<feature type="region of interest" description="Disordered" evidence="4">
    <location>
        <begin position="2548"/>
        <end position="2575"/>
    </location>
</feature>
<name>A0ABN9Q5M9_9DINO</name>
<keyword evidence="3" id="KW-0175">Coiled coil</keyword>
<feature type="coiled-coil region" evidence="3">
    <location>
        <begin position="133"/>
        <end position="160"/>
    </location>
</feature>
<keyword evidence="6" id="KW-1185">Reference proteome</keyword>
<evidence type="ECO:0000256" key="4">
    <source>
        <dbReference type="SAM" id="MobiDB-lite"/>
    </source>
</evidence>
<dbReference type="NCBIfam" id="NF001413">
    <property type="entry name" value="PRK00290.1"/>
    <property type="match status" value="1"/>
</dbReference>
<dbReference type="PRINTS" id="PR00301">
    <property type="entry name" value="HEATSHOCK70"/>
</dbReference>
<dbReference type="Gene3D" id="3.30.420.40">
    <property type="match status" value="9"/>
</dbReference>
<evidence type="ECO:0000256" key="2">
    <source>
        <dbReference type="ARBA" id="ARBA00022840"/>
    </source>
</evidence>
<dbReference type="SUPFAM" id="SSF53067">
    <property type="entry name" value="Actin-like ATPase domain"/>
    <property type="match status" value="9"/>
</dbReference>
<dbReference type="InterPro" id="IPR029048">
    <property type="entry name" value="HSP70_C_sf"/>
</dbReference>
<gene>
    <name evidence="5" type="ORF">PCOR1329_LOCUS9040</name>
</gene>
<dbReference type="InterPro" id="IPR043129">
    <property type="entry name" value="ATPase_NBD"/>
</dbReference>
<dbReference type="SUPFAM" id="SSF100920">
    <property type="entry name" value="Heat shock protein 70kD (HSP70), peptide-binding domain"/>
    <property type="match status" value="5"/>
</dbReference>
<dbReference type="Gene3D" id="3.90.640.10">
    <property type="entry name" value="Actin, Chain A, domain 4"/>
    <property type="match status" value="5"/>
</dbReference>
<evidence type="ECO:0000313" key="5">
    <source>
        <dbReference type="EMBL" id="CAK0801049.1"/>
    </source>
</evidence>
<feature type="coiled-coil region" evidence="3">
    <location>
        <begin position="2236"/>
        <end position="2263"/>
    </location>
</feature>
<feature type="coiled-coil region" evidence="3">
    <location>
        <begin position="1704"/>
        <end position="1731"/>
    </location>
</feature>
<reference evidence="5" key="1">
    <citation type="submission" date="2023-10" db="EMBL/GenBank/DDBJ databases">
        <authorList>
            <person name="Chen Y."/>
            <person name="Shah S."/>
            <person name="Dougan E. K."/>
            <person name="Thang M."/>
            <person name="Chan C."/>
        </authorList>
    </citation>
    <scope>NUCLEOTIDE SEQUENCE [LARGE SCALE GENOMIC DNA]</scope>
</reference>
<dbReference type="Pfam" id="PF00012">
    <property type="entry name" value="HSP70"/>
    <property type="match status" value="5"/>
</dbReference>
<dbReference type="Proteomes" id="UP001189429">
    <property type="component" value="Unassembled WGS sequence"/>
</dbReference>
<accession>A0ABN9Q5M9</accession>
<dbReference type="PROSITE" id="PS00329">
    <property type="entry name" value="HSP70_2"/>
    <property type="match status" value="5"/>
</dbReference>
<feature type="coiled-coil region" evidence="3">
    <location>
        <begin position="665"/>
        <end position="692"/>
    </location>
</feature>
<dbReference type="EMBL" id="CAUYUJ010002499">
    <property type="protein sequence ID" value="CAK0801049.1"/>
    <property type="molecule type" value="Genomic_DNA"/>
</dbReference>
<keyword evidence="1" id="KW-0547">Nucleotide-binding</keyword>
<comment type="caution">
    <text evidence="5">The sequence shown here is derived from an EMBL/GenBank/DDBJ whole genome shotgun (WGS) entry which is preliminary data.</text>
</comment>
<dbReference type="InterPro" id="IPR029047">
    <property type="entry name" value="HSP70_peptide-bd_sf"/>
</dbReference>
<dbReference type="InterPro" id="IPR013126">
    <property type="entry name" value="Hsp_70_fam"/>
</dbReference>
<dbReference type="PROSITE" id="PS01036">
    <property type="entry name" value="HSP70_3"/>
    <property type="match status" value="5"/>
</dbReference>
<evidence type="ECO:0000256" key="1">
    <source>
        <dbReference type="ARBA" id="ARBA00022741"/>
    </source>
</evidence>
<evidence type="ECO:0000256" key="3">
    <source>
        <dbReference type="SAM" id="Coils"/>
    </source>
</evidence>
<feature type="compositionally biased region" description="Gly residues" evidence="4">
    <location>
        <begin position="2548"/>
        <end position="2568"/>
    </location>
</feature>
<feature type="coiled-coil region" evidence="3">
    <location>
        <begin position="1172"/>
        <end position="1199"/>
    </location>
</feature>
<dbReference type="InterPro" id="IPR018181">
    <property type="entry name" value="Heat_shock_70_CS"/>
</dbReference>
<organism evidence="5 6">
    <name type="scientific">Prorocentrum cordatum</name>
    <dbReference type="NCBI Taxonomy" id="2364126"/>
    <lineage>
        <taxon>Eukaryota</taxon>
        <taxon>Sar</taxon>
        <taxon>Alveolata</taxon>
        <taxon>Dinophyceae</taxon>
        <taxon>Prorocentrales</taxon>
        <taxon>Prorocentraceae</taxon>
        <taxon>Prorocentrum</taxon>
    </lineage>
</organism>
<dbReference type="Gene3D" id="2.60.34.10">
    <property type="entry name" value="Substrate Binding Domain Of DNAk, Chain A, domain 1"/>
    <property type="match status" value="6"/>
</dbReference>
<sequence>MILLKMKETAEAYLGAKCNDAVVTVPAYFNDSQRQATKDAGTISGMNVLRIINEPTAAAIAYGLDKKGSGEKNILIYDMGGGTFDVSLLTIEDGIFEVKATAGDTHLGGEDFDNRIVDFCMQDFKRKNRGKDLAGNQRAIRRLRTQCERAKRTLSSSTQATIEIDSLFDGIDFSCSLSRARFEELNMDYFRNSMGPVEKCLRDSGIDKRNVHEVVLVGGSTRIPKVQAMIQEFFNGKEPNKSINPDEAVAFGAAVQAAILTGEGSSQVQDLLLLDVTPLSMGLETAGGVMTKLIERNTTIPTKKGQTFTTYADNQPGVLIQVFEGERAMTKDNNLLGKFHLDGIPPAPRGVPQIEVTFDIDANGILNVSAQDKSTGKSNQITITNEKGRLSQAEIDRMVQEAEKYRAEDESNKAKIEAKNGLENYCFTMRNTLQEEKLKEKFEDGDKEKIEKAVQDALDWLDKNQLAEKDEFEAKQKELEGIVNPIMMKVYQAAGGGGMPEGGMPGGGAAPGGGAGPTVEEVHLVGDIVCSFSPQLLALPDPVAYLGAKCNDAVVTVPAYFNDSQRQATKDAGTISGMNVLRIINEPTAAAIAYGLDKKGSGEKNILIYDMGGGTFDVSLLTIEDGIFEVKATAGDTHLGGEDFDNRIVDFCMQDFKRKNRGKDLAGNQRAIRRLRTQCERAKRTLSSSTQATIEIDSLFDGIDFSCSLSRARFEELNMDYFRNSMGPVEKCLRDSGIDKRNVHEVVLVGGSTRIPKVQAMIQEFFNGKEPNKSINPDEAVAFGAAVQAAILTGEGSSQVQDLLLLDVTPLSMGLETAGGVMTKLIERNTTIPTKKGQTFTTYADNQPGVLIQVFEGERAMTKDNNLLGKFHLDGIPPAPRGVPQIEVTFDIDANGILNVSAQDKSTGKSNQITITNEKGRLSQAEIDRMVQEAEKYRAEDESNKAKIEAKNGLENYCFTMRNTLQEEKLKEKFEDGDKEKIEKAVQDALDWLDKNQLAEKDEFEAKQKELEGIVNPIMMKVYQAAGGGGMPVHLVGDIVCSFSPQLLALPDPVVVGVQRVLAFPDAYFNDSSARPPRMQDDLRHERSSNYQRAHRGAIAYGLDKKGSGEKNILIYDMGGGTFDVSLLTIEDGIFEVKATAGDTHLGGEDFDNRIVDFCMQDFKRKNRGKDLAGNQRAIRRLRTQCERAKRTLSSSTQATIEIDSLFDGIDFSCSLSRARFEELNMDYFRNSMGPVEKCLRDSGIDKRNVHEVVLVGGSTRIPKVQAMIQEFFNGKEPNKSINPDEAVAFGAAVQAAILTGEGSSQVQDLLLLDVTPLSMGLETAGGVMTKLIERNTTIPTKKGQTFTTYADNQPGVLIQVFEGERAMTKDNNLLGKFHLDGIPPAPRGVPQIEVTFDIDANGILNVSAQDKSTGKSNQITITNEKGRLSQAEIDRMVQEAEKYRAEDESNKAKIEAKNGLENYCFTMRNTLQEEKLKEKFEDGDKEKIEKAVQDALDWLDKNQLAEKDEFEAKQKELEGIVNPIMMKVYQAAGGGGMPEGGMPGGGAAPGGGAGPTVEEVHLVGDIVCSFSPQLLALPDPVAYLGAKCNDAVVTVPAYFNDSQRQATKDAGTISGMNVLRIINEPTAAAIAYGLDKKGSGEKNILIYDMGGGTFDVSLLTIEDGIFEVKATAGDTHLGGEDFDNRIVDFCMQDFKRKNRGKDLAGNQRAIRRLRTQCERAKRTLSSSTQATIEIDSLFDGIDFSCSLSRARFEELNMDYFRNSMGPVEKCLRDSGIDKRNVHEVVLVGGSTRIPKVQAMIQEFFNGKEPNKSINPDEAVAFGAAVQAAILTGEGSSQVQDLLLLDVTPLSMGLETAGGVMTKLIERNTTIPTKKGQTFTTYADNQPGVLIQVFEGERAMTKDNNLLGKFHLDGIPPAPRGVPQIEVTFDIDANGILNVSAQDKSTGKSNQITITNEKGRLSQAEIDRMVQEAEKYRAEDESNKAKIEAKNGLENYCFTMRNTLQEEKLKEKFEDGDKEKIEKAVQDALDWLDKNQLAEKDEFEAKQKELEGIVNPIMMKVYQAAGGGGMPEGGMPGGGAAPGGGAGPTVEEVHLVGDIVCSFSPQLLALPDPVAYLGAKCNDAVVTVPAYFNDSQRQATKDAGTISGMNVLRIINEPTAAAIAYGLDKKGSGEKNILIYDMGGGTFDVSLLTIEDGIFEVKATAGDTHLGGEDFDNRIVDFCMQDFKRKNRGKDLAGNQRAIRRLRTQCERAKRTLSSSTQATIEIDSLFDGIDFSCSLSRARFEELNMDYFRNSMGPVEKCLRDSGIDKRNVHEVVLVGGSTRIPKVQAMIQEFFNGKEPNKSINPDEAVAFGAAVQAAILTGEGSSQVQDLLLLDVTPLSMGLETAGGVMTKLIERNTTIPTKKGQTFTTYANGILNVSAQDKSTGKSNQITITNEKGRSQAEIDRMVQEAEKYRAEDESNKAKIEAKNGLENYCFTMRNTLQEEKLKEKFEDGDKEKIEKAVQDALDWLDKNQLAEKDEFEAKQKELEGIVNPIMMKVYQAAGGGGMPEGGMPGGGAAPGGGAGPTVEEVD</sequence>
<keyword evidence="2" id="KW-0067">ATP-binding</keyword>
<proteinExistence type="predicted"/>
<dbReference type="Gene3D" id="1.20.1270.10">
    <property type="match status" value="5"/>
</dbReference>
<evidence type="ECO:0008006" key="7">
    <source>
        <dbReference type="Google" id="ProtNLM"/>
    </source>
</evidence>
<evidence type="ECO:0000313" key="6">
    <source>
        <dbReference type="Proteomes" id="UP001189429"/>
    </source>
</evidence>